<dbReference type="GO" id="GO:0004065">
    <property type="term" value="F:arylsulfatase activity"/>
    <property type="evidence" value="ECO:0007669"/>
    <property type="project" value="TreeGrafter"/>
</dbReference>
<dbReference type="AlphaFoldDB" id="A0A921K8E7"/>
<keyword evidence="2" id="KW-0479">Metal-binding</keyword>
<name>A0A921K8E7_9MICC</name>
<comment type="similarity">
    <text evidence="1">Belongs to the sulfatase family.</text>
</comment>
<evidence type="ECO:0000256" key="4">
    <source>
        <dbReference type="ARBA" id="ARBA00022837"/>
    </source>
</evidence>
<dbReference type="InterPro" id="IPR024607">
    <property type="entry name" value="Sulfatase_CS"/>
</dbReference>
<feature type="domain" description="Sulfatase N-terminal" evidence="6">
    <location>
        <begin position="52"/>
        <end position="383"/>
    </location>
</feature>
<dbReference type="EMBL" id="DYXC01000148">
    <property type="protein sequence ID" value="HJF15697.1"/>
    <property type="molecule type" value="Genomic_DNA"/>
</dbReference>
<dbReference type="InterPro" id="IPR017850">
    <property type="entry name" value="Alkaline_phosphatase_core_sf"/>
</dbReference>
<evidence type="ECO:0000256" key="2">
    <source>
        <dbReference type="ARBA" id="ARBA00022723"/>
    </source>
</evidence>
<feature type="signal peptide" evidence="5">
    <location>
        <begin position="1"/>
        <end position="23"/>
    </location>
</feature>
<keyword evidence="5" id="KW-0732">Signal</keyword>
<dbReference type="GO" id="GO:0046872">
    <property type="term" value="F:metal ion binding"/>
    <property type="evidence" value="ECO:0007669"/>
    <property type="project" value="UniProtKB-KW"/>
</dbReference>
<evidence type="ECO:0000256" key="3">
    <source>
        <dbReference type="ARBA" id="ARBA00022801"/>
    </source>
</evidence>
<evidence type="ECO:0000259" key="6">
    <source>
        <dbReference type="Pfam" id="PF00884"/>
    </source>
</evidence>
<dbReference type="SUPFAM" id="SSF53649">
    <property type="entry name" value="Alkaline phosphatase-like"/>
    <property type="match status" value="1"/>
</dbReference>
<dbReference type="Gene3D" id="3.40.720.10">
    <property type="entry name" value="Alkaline Phosphatase, subunit A"/>
    <property type="match status" value="1"/>
</dbReference>
<feature type="chain" id="PRO_5039036272" evidence="5">
    <location>
        <begin position="24"/>
        <end position="390"/>
    </location>
</feature>
<evidence type="ECO:0000313" key="8">
    <source>
        <dbReference type="Proteomes" id="UP000703315"/>
    </source>
</evidence>
<proteinExistence type="inferred from homology"/>
<keyword evidence="3 7" id="KW-0378">Hydrolase</keyword>
<keyword evidence="4" id="KW-0106">Calcium</keyword>
<dbReference type="PANTHER" id="PTHR42693:SF53">
    <property type="entry name" value="ENDO-4-O-SULFATASE"/>
    <property type="match status" value="1"/>
</dbReference>
<organism evidence="7 8">
    <name type="scientific">Enteractinococcus helveticum</name>
    <dbReference type="NCBI Taxonomy" id="1837282"/>
    <lineage>
        <taxon>Bacteria</taxon>
        <taxon>Bacillati</taxon>
        <taxon>Actinomycetota</taxon>
        <taxon>Actinomycetes</taxon>
        <taxon>Micrococcales</taxon>
        <taxon>Micrococcaceae</taxon>
    </lineage>
</organism>
<dbReference type="PROSITE" id="PS51257">
    <property type="entry name" value="PROKAR_LIPOPROTEIN"/>
    <property type="match status" value="1"/>
</dbReference>
<feature type="non-terminal residue" evidence="7">
    <location>
        <position position="390"/>
    </location>
</feature>
<dbReference type="Pfam" id="PF00884">
    <property type="entry name" value="Sulfatase"/>
    <property type="match status" value="1"/>
</dbReference>
<evidence type="ECO:0000256" key="1">
    <source>
        <dbReference type="ARBA" id="ARBA00008779"/>
    </source>
</evidence>
<evidence type="ECO:0000256" key="5">
    <source>
        <dbReference type="SAM" id="SignalP"/>
    </source>
</evidence>
<dbReference type="PROSITE" id="PS00149">
    <property type="entry name" value="SULFATASE_2"/>
    <property type="match status" value="1"/>
</dbReference>
<evidence type="ECO:0000313" key="7">
    <source>
        <dbReference type="EMBL" id="HJF15697.1"/>
    </source>
</evidence>
<dbReference type="RefSeq" id="WP_303908289.1">
    <property type="nucleotide sequence ID" value="NZ_DYXC01000148.1"/>
</dbReference>
<dbReference type="PROSITE" id="PS00523">
    <property type="entry name" value="SULFATASE_1"/>
    <property type="match status" value="1"/>
</dbReference>
<dbReference type="Proteomes" id="UP000703315">
    <property type="component" value="Unassembled WGS sequence"/>
</dbReference>
<comment type="caution">
    <text evidence="7">The sequence shown here is derived from an EMBL/GenBank/DDBJ whole genome shotgun (WGS) entry which is preliminary data.</text>
</comment>
<reference evidence="7" key="1">
    <citation type="journal article" date="2021" name="PeerJ">
        <title>Extensive microbial diversity within the chicken gut microbiome revealed by metagenomics and culture.</title>
        <authorList>
            <person name="Gilroy R."/>
            <person name="Ravi A."/>
            <person name="Getino M."/>
            <person name="Pursley I."/>
            <person name="Horton D.L."/>
            <person name="Alikhan N.F."/>
            <person name="Baker D."/>
            <person name="Gharbi K."/>
            <person name="Hall N."/>
            <person name="Watson M."/>
            <person name="Adriaenssens E.M."/>
            <person name="Foster-Nyarko E."/>
            <person name="Jarju S."/>
            <person name="Secka A."/>
            <person name="Antonio M."/>
            <person name="Oren A."/>
            <person name="Chaudhuri R.R."/>
            <person name="La Ragione R."/>
            <person name="Hildebrand F."/>
            <person name="Pallen M.J."/>
        </authorList>
    </citation>
    <scope>NUCLEOTIDE SEQUENCE</scope>
    <source>
        <strain evidence="7">ChiHjej13B12-14962</strain>
    </source>
</reference>
<dbReference type="PANTHER" id="PTHR42693">
    <property type="entry name" value="ARYLSULFATASE FAMILY MEMBER"/>
    <property type="match status" value="1"/>
</dbReference>
<dbReference type="InterPro" id="IPR050738">
    <property type="entry name" value="Sulfatase"/>
</dbReference>
<accession>A0A921K8E7</accession>
<dbReference type="InterPro" id="IPR000917">
    <property type="entry name" value="Sulfatase_N"/>
</dbReference>
<gene>
    <name evidence="7" type="ORF">K8V32_13040</name>
</gene>
<protein>
    <submittedName>
        <fullName evidence="7">Sulfatase-like hydrolase/transferase</fullName>
    </submittedName>
</protein>
<sequence length="390" mass="43165">MKTCKAKRITSKALLGVPLSALALTLALTGCEAAPNLQEEEAVSETADQEQPNILMVLLDDLGYSDLGAYGGEVETPNIDALIAEGTQFTNFHTTPLCAPTRAALMTGQHPHKVGLGSMEGLTPPGVPTSTPGYRGSLEGDFEGIAEVLSETGYETYQVGKWHLGGESGQTPQDLGFDGNFTLYDAGASYYADGLRLFPRPVEPFDTAIHERNGEPLDSLPEDFFSTRSYTDEMIQMLENNEGSDDPFFGYLAYTAPHDPLHVENDTLIETYEKLYLSDYNFEELRDLRVKRMEDLGLIDENIDTRWLESSPAWDDLDNEQRTDLAHRMAVYGAVLHETDQHIGRLVTYLKETDQYDNTLIVLASDNGPSASTQDNYARIAPGVPEWYEQ</sequence>
<reference evidence="7" key="2">
    <citation type="submission" date="2021-09" db="EMBL/GenBank/DDBJ databases">
        <authorList>
            <person name="Gilroy R."/>
        </authorList>
    </citation>
    <scope>NUCLEOTIDE SEQUENCE</scope>
    <source>
        <strain evidence="7">ChiHjej13B12-14962</strain>
    </source>
</reference>